<keyword evidence="9" id="KW-1185">Reference proteome</keyword>
<dbReference type="SFLD" id="SFLDS00029">
    <property type="entry name" value="Radical_SAM"/>
    <property type="match status" value="1"/>
</dbReference>
<evidence type="ECO:0000313" key="9">
    <source>
        <dbReference type="Proteomes" id="UP000094707"/>
    </source>
</evidence>
<reference evidence="8 9" key="1">
    <citation type="submission" date="2016-08" db="EMBL/GenBank/DDBJ databases">
        <authorList>
            <person name="Seilhamer J.J."/>
        </authorList>
    </citation>
    <scope>NUCLEOTIDE SEQUENCE [LARGE SCALE GENOMIC DNA]</scope>
    <source>
        <strain evidence="8">Buetzberg</strain>
    </source>
</reference>
<dbReference type="Gene3D" id="3.20.20.70">
    <property type="entry name" value="Aldolase class I"/>
    <property type="match status" value="1"/>
</dbReference>
<dbReference type="EMBL" id="LT607756">
    <property type="protein sequence ID" value="SCG84949.1"/>
    <property type="molecule type" value="Genomic_DNA"/>
</dbReference>
<gene>
    <name evidence="8" type="ORF">MCBB_0369</name>
</gene>
<dbReference type="InterPro" id="IPR012840">
    <property type="entry name" value="NrdG2"/>
</dbReference>
<keyword evidence="6" id="KW-0411">Iron-sulfur</keyword>
<dbReference type="GO" id="GO:0051539">
    <property type="term" value="F:4 iron, 4 sulfur cluster binding"/>
    <property type="evidence" value="ECO:0007669"/>
    <property type="project" value="UniProtKB-KW"/>
</dbReference>
<dbReference type="Proteomes" id="UP000094707">
    <property type="component" value="Chromosome I"/>
</dbReference>
<sequence>MPAGSGEIEIGSILVSSIEYPGNLSLVVFTAGCMLCCPYCHNPDLLEGGETVKTSDVLKKIDESLDFIDSLVVTGGEPLMQYNEVLKIIKHGKSRGLKVKLDTNGCLSDRLREVLEWVDYVALDVKAPFNKYKDVIGDDISQKVKESLKICREQPDLWLECRTTYVPGLLSPDDVVDIARNLDCDEYSIQQFSNKVVLDARLEETPNPTRTQLMEIAEKVKPYLKRVKIKTSEFGDEVVD</sequence>
<dbReference type="NCBIfam" id="TIGR02495">
    <property type="entry name" value="NrdG2"/>
    <property type="match status" value="1"/>
</dbReference>
<dbReference type="Pfam" id="PF04055">
    <property type="entry name" value="Radical_SAM"/>
    <property type="match status" value="1"/>
</dbReference>
<dbReference type="AlphaFoldDB" id="A0A1D3L0E5"/>
<evidence type="ECO:0000256" key="3">
    <source>
        <dbReference type="ARBA" id="ARBA00022691"/>
    </source>
</evidence>
<dbReference type="PANTHER" id="PTHR30352">
    <property type="entry name" value="PYRUVATE FORMATE-LYASE-ACTIVATING ENZYME"/>
    <property type="match status" value="1"/>
</dbReference>
<keyword evidence="3" id="KW-0949">S-adenosyl-L-methionine</keyword>
<evidence type="ECO:0000256" key="5">
    <source>
        <dbReference type="ARBA" id="ARBA00023004"/>
    </source>
</evidence>
<name>A0A1D3L0E5_9EURY</name>
<feature type="domain" description="Radical SAM core" evidence="7">
    <location>
        <begin position="18"/>
        <end position="224"/>
    </location>
</feature>
<protein>
    <recommendedName>
        <fullName evidence="7">Radical SAM core domain-containing protein</fullName>
    </recommendedName>
</protein>
<keyword evidence="5" id="KW-0408">Iron</keyword>
<evidence type="ECO:0000256" key="2">
    <source>
        <dbReference type="ARBA" id="ARBA00022485"/>
    </source>
</evidence>
<dbReference type="InterPro" id="IPR013785">
    <property type="entry name" value="Aldolase_TIM"/>
</dbReference>
<dbReference type="PROSITE" id="PS51918">
    <property type="entry name" value="RADICAL_SAM"/>
    <property type="match status" value="1"/>
</dbReference>
<dbReference type="InterPro" id="IPR058240">
    <property type="entry name" value="rSAM_sf"/>
</dbReference>
<dbReference type="InterPro" id="IPR034457">
    <property type="entry name" value="Organic_radical-activating"/>
</dbReference>
<dbReference type="SFLD" id="SFLDG01094">
    <property type="entry name" value="Uncharacterised_Radical_SAM_Su"/>
    <property type="match status" value="1"/>
</dbReference>
<dbReference type="KEGG" id="mcub:MCBB_0369"/>
<comment type="cofactor">
    <cofactor evidence="1">
        <name>[4Fe-4S] cluster</name>
        <dbReference type="ChEBI" id="CHEBI:49883"/>
    </cofactor>
</comment>
<evidence type="ECO:0000256" key="4">
    <source>
        <dbReference type="ARBA" id="ARBA00022723"/>
    </source>
</evidence>
<evidence type="ECO:0000259" key="7">
    <source>
        <dbReference type="PROSITE" id="PS51918"/>
    </source>
</evidence>
<dbReference type="CDD" id="cd01335">
    <property type="entry name" value="Radical_SAM"/>
    <property type="match status" value="1"/>
</dbReference>
<keyword evidence="4" id="KW-0479">Metal-binding</keyword>
<dbReference type="PATRIC" id="fig|129848.4.peg.372"/>
<evidence type="ECO:0000256" key="1">
    <source>
        <dbReference type="ARBA" id="ARBA00001966"/>
    </source>
</evidence>
<dbReference type="InterPro" id="IPR007197">
    <property type="entry name" value="rSAM"/>
</dbReference>
<dbReference type="RefSeq" id="WP_231916382.1">
    <property type="nucleotide sequence ID" value="NZ_LT607756.1"/>
</dbReference>
<proteinExistence type="predicted"/>
<organism evidence="8 9">
    <name type="scientific">Methanobacterium congolense</name>
    <dbReference type="NCBI Taxonomy" id="118062"/>
    <lineage>
        <taxon>Archaea</taxon>
        <taxon>Methanobacteriati</taxon>
        <taxon>Methanobacteriota</taxon>
        <taxon>Methanomada group</taxon>
        <taxon>Methanobacteria</taxon>
        <taxon>Methanobacteriales</taxon>
        <taxon>Methanobacteriaceae</taxon>
        <taxon>Methanobacterium</taxon>
    </lineage>
</organism>
<dbReference type="GO" id="GO:0003824">
    <property type="term" value="F:catalytic activity"/>
    <property type="evidence" value="ECO:0007669"/>
    <property type="project" value="InterPro"/>
</dbReference>
<dbReference type="GeneID" id="30411230"/>
<evidence type="ECO:0000313" key="8">
    <source>
        <dbReference type="EMBL" id="SCG84949.1"/>
    </source>
</evidence>
<evidence type="ECO:0000256" key="6">
    <source>
        <dbReference type="ARBA" id="ARBA00023014"/>
    </source>
</evidence>
<dbReference type="PANTHER" id="PTHR30352:SF13">
    <property type="entry name" value="GLYCYL-RADICAL ENZYME ACTIVATING ENZYME YJJW-RELATED"/>
    <property type="match status" value="1"/>
</dbReference>
<accession>A0A1D3L0E5</accession>
<dbReference type="GO" id="GO:0046872">
    <property type="term" value="F:metal ion binding"/>
    <property type="evidence" value="ECO:0007669"/>
    <property type="project" value="UniProtKB-KW"/>
</dbReference>
<keyword evidence="2" id="KW-0004">4Fe-4S</keyword>
<dbReference type="SUPFAM" id="SSF102114">
    <property type="entry name" value="Radical SAM enzymes"/>
    <property type="match status" value="1"/>
</dbReference>
<dbReference type="STRING" id="118062.MCBB_0369"/>